<gene>
    <name evidence="5" type="ORF">IAB26_00680</name>
</gene>
<name>A0A9D0ZSL8_9FIRM</name>
<organism evidence="5 6">
    <name type="scientific">Candidatus Limivivens merdigallinarum</name>
    <dbReference type="NCBI Taxonomy" id="2840859"/>
    <lineage>
        <taxon>Bacteria</taxon>
        <taxon>Bacillati</taxon>
        <taxon>Bacillota</taxon>
        <taxon>Clostridia</taxon>
        <taxon>Lachnospirales</taxon>
        <taxon>Lachnospiraceae</taxon>
        <taxon>Lachnospiraceae incertae sedis</taxon>
        <taxon>Candidatus Limivivens</taxon>
    </lineage>
</organism>
<feature type="domain" description="HTH araC/xylS-type" evidence="4">
    <location>
        <begin position="142"/>
        <end position="241"/>
    </location>
</feature>
<dbReference type="Pfam" id="PF12833">
    <property type="entry name" value="HTH_18"/>
    <property type="match status" value="1"/>
</dbReference>
<dbReference type="SUPFAM" id="SSF46689">
    <property type="entry name" value="Homeodomain-like"/>
    <property type="match status" value="2"/>
</dbReference>
<accession>A0A9D0ZSL8</accession>
<keyword evidence="3" id="KW-0804">Transcription</keyword>
<dbReference type="PROSITE" id="PS00041">
    <property type="entry name" value="HTH_ARAC_FAMILY_1"/>
    <property type="match status" value="1"/>
</dbReference>
<dbReference type="PANTHER" id="PTHR43280">
    <property type="entry name" value="ARAC-FAMILY TRANSCRIPTIONAL REGULATOR"/>
    <property type="match status" value="1"/>
</dbReference>
<dbReference type="PANTHER" id="PTHR43280:SF10">
    <property type="entry name" value="REGULATORY PROTEIN POCR"/>
    <property type="match status" value="1"/>
</dbReference>
<evidence type="ECO:0000259" key="4">
    <source>
        <dbReference type="PROSITE" id="PS01124"/>
    </source>
</evidence>
<evidence type="ECO:0000256" key="1">
    <source>
        <dbReference type="ARBA" id="ARBA00023015"/>
    </source>
</evidence>
<sequence>MPLSEGRRQYFQLQRALHFQSCFPGCAVSDLSELSKRPFTPVRQLFPYHLLSDSLERPDTFLKALSSYLHQVFEARDADSLFLLYHNLLLQMGELSGHMLSLPRAKYFEKEPDLVRFLEETYGSLRELHNRDQNSGYSAPVAKAIDYMKEHFSDSSLTVEQIAGEVFLSASRLSVLFRQETQQTVNDYLTDLRISHAVYLLSNSSLKIYEIAEKSGYKSSQYFSQVFQQKTGRKPLHFRQKKPSV</sequence>
<dbReference type="PROSITE" id="PS01124">
    <property type="entry name" value="HTH_ARAC_FAMILY_2"/>
    <property type="match status" value="1"/>
</dbReference>
<dbReference type="GO" id="GO:0043565">
    <property type="term" value="F:sequence-specific DNA binding"/>
    <property type="evidence" value="ECO:0007669"/>
    <property type="project" value="InterPro"/>
</dbReference>
<evidence type="ECO:0000313" key="6">
    <source>
        <dbReference type="Proteomes" id="UP000886886"/>
    </source>
</evidence>
<evidence type="ECO:0000256" key="2">
    <source>
        <dbReference type="ARBA" id="ARBA00023125"/>
    </source>
</evidence>
<keyword evidence="2" id="KW-0238">DNA-binding</keyword>
<dbReference type="AlphaFoldDB" id="A0A9D0ZSL8"/>
<dbReference type="EMBL" id="DVFT01000012">
    <property type="protein sequence ID" value="HIQ95054.1"/>
    <property type="molecule type" value="Genomic_DNA"/>
</dbReference>
<evidence type="ECO:0000313" key="5">
    <source>
        <dbReference type="EMBL" id="HIQ95054.1"/>
    </source>
</evidence>
<dbReference type="GO" id="GO:0003700">
    <property type="term" value="F:DNA-binding transcription factor activity"/>
    <property type="evidence" value="ECO:0007669"/>
    <property type="project" value="InterPro"/>
</dbReference>
<dbReference type="Proteomes" id="UP000886886">
    <property type="component" value="Unassembled WGS sequence"/>
</dbReference>
<comment type="caution">
    <text evidence="5">The sequence shown here is derived from an EMBL/GenBank/DDBJ whole genome shotgun (WGS) entry which is preliminary data.</text>
</comment>
<reference evidence="5" key="2">
    <citation type="journal article" date="2021" name="PeerJ">
        <title>Extensive microbial diversity within the chicken gut microbiome revealed by metagenomics and culture.</title>
        <authorList>
            <person name="Gilroy R."/>
            <person name="Ravi A."/>
            <person name="Getino M."/>
            <person name="Pursley I."/>
            <person name="Horton D.L."/>
            <person name="Alikhan N.F."/>
            <person name="Baker D."/>
            <person name="Gharbi K."/>
            <person name="Hall N."/>
            <person name="Watson M."/>
            <person name="Adriaenssens E.M."/>
            <person name="Foster-Nyarko E."/>
            <person name="Jarju S."/>
            <person name="Secka A."/>
            <person name="Antonio M."/>
            <person name="Oren A."/>
            <person name="Chaudhuri R.R."/>
            <person name="La Ragione R."/>
            <person name="Hildebrand F."/>
            <person name="Pallen M.J."/>
        </authorList>
    </citation>
    <scope>NUCLEOTIDE SEQUENCE</scope>
    <source>
        <strain evidence="5">ChiSjej3B21-11622</strain>
    </source>
</reference>
<dbReference type="InterPro" id="IPR009057">
    <property type="entry name" value="Homeodomain-like_sf"/>
</dbReference>
<protein>
    <submittedName>
        <fullName evidence="5">Helix-turn-helix transcriptional regulator</fullName>
    </submittedName>
</protein>
<dbReference type="Gene3D" id="1.10.10.60">
    <property type="entry name" value="Homeodomain-like"/>
    <property type="match status" value="2"/>
</dbReference>
<evidence type="ECO:0000256" key="3">
    <source>
        <dbReference type="ARBA" id="ARBA00023163"/>
    </source>
</evidence>
<reference evidence="5" key="1">
    <citation type="submission" date="2020-10" db="EMBL/GenBank/DDBJ databases">
        <authorList>
            <person name="Gilroy R."/>
        </authorList>
    </citation>
    <scope>NUCLEOTIDE SEQUENCE</scope>
    <source>
        <strain evidence="5">ChiSjej3B21-11622</strain>
    </source>
</reference>
<dbReference type="InterPro" id="IPR018062">
    <property type="entry name" value="HTH_AraC-typ_CS"/>
</dbReference>
<dbReference type="SMART" id="SM00342">
    <property type="entry name" value="HTH_ARAC"/>
    <property type="match status" value="1"/>
</dbReference>
<dbReference type="InterPro" id="IPR018060">
    <property type="entry name" value="HTH_AraC"/>
</dbReference>
<proteinExistence type="predicted"/>
<keyword evidence="1" id="KW-0805">Transcription regulation</keyword>